<keyword evidence="1" id="KW-0472">Membrane</keyword>
<dbReference type="Pfam" id="PF02517">
    <property type="entry name" value="Rce1-like"/>
    <property type="match status" value="1"/>
</dbReference>
<feature type="transmembrane region" description="Helical" evidence="1">
    <location>
        <begin position="31"/>
        <end position="50"/>
    </location>
</feature>
<comment type="caution">
    <text evidence="3">The sequence shown here is derived from an EMBL/GenBank/DDBJ whole genome shotgun (WGS) entry which is preliminary data.</text>
</comment>
<dbReference type="EMBL" id="JBGUBD010000001">
    <property type="protein sequence ID" value="MFA9477047.1"/>
    <property type="molecule type" value="Genomic_DNA"/>
</dbReference>
<feature type="transmembrane region" description="Helical" evidence="1">
    <location>
        <begin position="101"/>
        <end position="123"/>
    </location>
</feature>
<feature type="transmembrane region" description="Helical" evidence="1">
    <location>
        <begin position="70"/>
        <end position="89"/>
    </location>
</feature>
<organism evidence="3 4">
    <name type="scientific">Natronomicrosphaera hydrolytica</name>
    <dbReference type="NCBI Taxonomy" id="3242702"/>
    <lineage>
        <taxon>Bacteria</taxon>
        <taxon>Pseudomonadati</taxon>
        <taxon>Planctomycetota</taxon>
        <taxon>Phycisphaerae</taxon>
        <taxon>Phycisphaerales</taxon>
        <taxon>Phycisphaeraceae</taxon>
        <taxon>Natronomicrosphaera</taxon>
    </lineage>
</organism>
<feature type="transmembrane region" description="Helical" evidence="1">
    <location>
        <begin position="192"/>
        <end position="210"/>
    </location>
</feature>
<keyword evidence="4" id="KW-1185">Reference proteome</keyword>
<feature type="transmembrane region" description="Helical" evidence="1">
    <location>
        <begin position="230"/>
        <end position="246"/>
    </location>
</feature>
<proteinExistence type="predicted"/>
<dbReference type="InterPro" id="IPR003675">
    <property type="entry name" value="Rce1/LyrA-like_dom"/>
</dbReference>
<keyword evidence="1" id="KW-1133">Transmembrane helix</keyword>
<keyword evidence="1" id="KW-0812">Transmembrane</keyword>
<dbReference type="RefSeq" id="WP_425343970.1">
    <property type="nucleotide sequence ID" value="NZ_JBGUBD010000001.1"/>
</dbReference>
<name>A0ABV4U0B6_9BACT</name>
<accession>A0ABV4U0B6</accession>
<evidence type="ECO:0000313" key="3">
    <source>
        <dbReference type="EMBL" id="MFA9477047.1"/>
    </source>
</evidence>
<feature type="domain" description="CAAX prenyl protease 2/Lysostaphin resistance protein A-like" evidence="2">
    <location>
        <begin position="152"/>
        <end position="262"/>
    </location>
</feature>
<evidence type="ECO:0000259" key="2">
    <source>
        <dbReference type="Pfam" id="PF02517"/>
    </source>
</evidence>
<gene>
    <name evidence="3" type="ORF">ACERK3_01945</name>
</gene>
<sequence>MTRSNRNPKSEIRNSDFSTYWERTHWPLQSLYFLLPLIIVYELGVVLLAGEYDITARRLLRTGFEWFGVTGYYLPGLLVVVFLLSAHFVRRDPWEPEPKLWGMMWVESLALAVPLFVFTLVLFREPVAQWMLSAVEPGALTAKDGVLVIPDWSTGVVFSIGAGIYEELLFRLIAIALLHLLLVDLLGLPEHIGAVAAVVISAVAFALYHFPEPNPWHWEAFVAGFDTGRFIFYTVAGVYLAAVYVLRGFGIVAATHAMYDVFVVTALFMVHETV</sequence>
<dbReference type="Proteomes" id="UP001575105">
    <property type="component" value="Unassembled WGS sequence"/>
</dbReference>
<evidence type="ECO:0000256" key="1">
    <source>
        <dbReference type="SAM" id="Phobius"/>
    </source>
</evidence>
<feature type="transmembrane region" description="Helical" evidence="1">
    <location>
        <begin position="168"/>
        <end position="185"/>
    </location>
</feature>
<evidence type="ECO:0000313" key="4">
    <source>
        <dbReference type="Proteomes" id="UP001575105"/>
    </source>
</evidence>
<reference evidence="3 4" key="1">
    <citation type="submission" date="2024-08" db="EMBL/GenBank/DDBJ databases">
        <title>Whole-genome sequencing of halo(alkali)philic microorganisms from hypersaline lakes.</title>
        <authorList>
            <person name="Sorokin D.Y."/>
            <person name="Merkel A.Y."/>
            <person name="Messina E."/>
            <person name="Yakimov M."/>
        </authorList>
    </citation>
    <scope>NUCLEOTIDE SEQUENCE [LARGE SCALE GENOMIC DNA]</scope>
    <source>
        <strain evidence="3 4">AB-hyl4</strain>
    </source>
</reference>
<protein>
    <submittedName>
        <fullName evidence="3">Type II CAAX prenyl endopeptidase Rce1 family protein</fullName>
    </submittedName>
</protein>